<comment type="similarity">
    <text evidence="1">Belongs to the thioesterase family.</text>
</comment>
<dbReference type="PATRIC" id="fig|66876.3.peg.6220"/>
<evidence type="ECO:0000313" key="4">
    <source>
        <dbReference type="Proteomes" id="UP000037982"/>
    </source>
</evidence>
<dbReference type="EMBL" id="LGKG01000158">
    <property type="protein sequence ID" value="KPC60638.1"/>
    <property type="molecule type" value="Genomic_DNA"/>
</dbReference>
<dbReference type="AlphaFoldDB" id="A0A0N1JWA0"/>
<gene>
    <name evidence="3" type="ORF">ADL29_28380</name>
</gene>
<proteinExistence type="inferred from homology"/>
<dbReference type="InterPro" id="IPR012223">
    <property type="entry name" value="TEII"/>
</dbReference>
<evidence type="ECO:0000259" key="2">
    <source>
        <dbReference type="Pfam" id="PF00975"/>
    </source>
</evidence>
<evidence type="ECO:0000313" key="3">
    <source>
        <dbReference type="EMBL" id="KPC60638.1"/>
    </source>
</evidence>
<feature type="domain" description="Thioesterase" evidence="2">
    <location>
        <begin position="4"/>
        <end position="220"/>
    </location>
</feature>
<name>A0A0N1JWA0_9ACTN</name>
<organism evidence="3 4">
    <name type="scientific">Streptomyces chattanoogensis</name>
    <dbReference type="NCBI Taxonomy" id="66876"/>
    <lineage>
        <taxon>Bacteria</taxon>
        <taxon>Bacillati</taxon>
        <taxon>Actinomycetota</taxon>
        <taxon>Actinomycetes</taxon>
        <taxon>Kitasatosporales</taxon>
        <taxon>Streptomycetaceae</taxon>
        <taxon>Streptomyces</taxon>
    </lineage>
</organism>
<dbReference type="SUPFAM" id="SSF53474">
    <property type="entry name" value="alpha/beta-Hydrolases"/>
    <property type="match status" value="1"/>
</dbReference>
<dbReference type="PANTHER" id="PTHR11487">
    <property type="entry name" value="THIOESTERASE"/>
    <property type="match status" value="1"/>
</dbReference>
<accession>A0A0N1JWA0</accession>
<sequence>MTKMMCLPYAGAGAGVYRPWQRLSSPRLEAVPIQLPGREEEFTEPFYTSVSEAVERTTARIRTAAGSDRFVLFGHSFGAVLAFEVTQHLLAIGGPLPEHVIVSGAVSPRRRRQLKVSDVDDEQAVNDVQAMTGRSVEALHHPELRSLLLPVMRADVRLLSNYVPTTSEPLPMPLTAMRGREDHSVPVPDWLDWAAFAAGPFEAVEMAGGHMYLTDDWPLIWKTVEELL</sequence>
<reference evidence="4" key="1">
    <citation type="submission" date="2015-07" db="EMBL/GenBank/DDBJ databases">
        <authorList>
            <person name="Ju K.-S."/>
            <person name="Doroghazi J.R."/>
            <person name="Metcalf W.W."/>
        </authorList>
    </citation>
    <scope>NUCLEOTIDE SEQUENCE [LARGE SCALE GENOMIC DNA]</scope>
    <source>
        <strain evidence="4">NRRL ISP-5002</strain>
    </source>
</reference>
<dbReference type="Proteomes" id="UP000037982">
    <property type="component" value="Unassembled WGS sequence"/>
</dbReference>
<dbReference type="RefSeq" id="WP_053926421.1">
    <property type="nucleotide sequence ID" value="NZ_LGKG01000158.1"/>
</dbReference>
<dbReference type="InterPro" id="IPR001031">
    <property type="entry name" value="Thioesterase"/>
</dbReference>
<protein>
    <recommendedName>
        <fullName evidence="2">Thioesterase domain-containing protein</fullName>
    </recommendedName>
</protein>
<dbReference type="Gene3D" id="3.40.50.1820">
    <property type="entry name" value="alpha/beta hydrolase"/>
    <property type="match status" value="1"/>
</dbReference>
<evidence type="ECO:0000256" key="1">
    <source>
        <dbReference type="ARBA" id="ARBA00007169"/>
    </source>
</evidence>
<dbReference type="Pfam" id="PF00975">
    <property type="entry name" value="Thioesterase"/>
    <property type="match status" value="1"/>
</dbReference>
<dbReference type="GO" id="GO:0008610">
    <property type="term" value="P:lipid biosynthetic process"/>
    <property type="evidence" value="ECO:0007669"/>
    <property type="project" value="TreeGrafter"/>
</dbReference>
<comment type="caution">
    <text evidence="3">The sequence shown here is derived from an EMBL/GenBank/DDBJ whole genome shotgun (WGS) entry which is preliminary data.</text>
</comment>
<keyword evidence="4" id="KW-1185">Reference proteome</keyword>
<dbReference type="PANTHER" id="PTHR11487:SF0">
    <property type="entry name" value="S-ACYL FATTY ACID SYNTHASE THIOESTERASE, MEDIUM CHAIN"/>
    <property type="match status" value="1"/>
</dbReference>
<dbReference type="InterPro" id="IPR029058">
    <property type="entry name" value="AB_hydrolase_fold"/>
</dbReference>